<reference evidence="2 3" key="1">
    <citation type="submission" date="2018-06" db="EMBL/GenBank/DDBJ databases">
        <authorList>
            <consortium name="Pathogen Informatics"/>
            <person name="Doyle S."/>
        </authorList>
    </citation>
    <scope>NUCLEOTIDE SEQUENCE [LARGE SCALE GENOMIC DNA]</scope>
    <source>
        <strain evidence="2 3">NCTC13940</strain>
    </source>
</reference>
<gene>
    <name evidence="2" type="ORF">NCTC13940_01507</name>
</gene>
<keyword evidence="1" id="KW-0812">Transmembrane</keyword>
<keyword evidence="1" id="KW-1133">Transmembrane helix</keyword>
<dbReference type="EMBL" id="UAWT01000015">
    <property type="protein sequence ID" value="SQC69382.1"/>
    <property type="molecule type" value="Genomic_DNA"/>
</dbReference>
<proteinExistence type="predicted"/>
<protein>
    <recommendedName>
        <fullName evidence="4">Prepilin-type N-terminal cleavage/methylation domain-containing protein</fullName>
    </recommendedName>
</protein>
<evidence type="ECO:0008006" key="4">
    <source>
        <dbReference type="Google" id="ProtNLM"/>
    </source>
</evidence>
<feature type="transmembrane region" description="Helical" evidence="1">
    <location>
        <begin position="20"/>
        <end position="42"/>
    </location>
</feature>
<evidence type="ECO:0000313" key="2">
    <source>
        <dbReference type="EMBL" id="SQC69382.1"/>
    </source>
</evidence>
<sequence length="72" mass="8157">MAGLEKTKNVSPCLNKNGFTLLESILSLVVTIIIFHWSPSYYKLKKGSLRQQILHIVANGISFKTITPRNRK</sequence>
<accession>A0A2X3GMF9</accession>
<evidence type="ECO:0000313" key="3">
    <source>
        <dbReference type="Proteomes" id="UP000250257"/>
    </source>
</evidence>
<name>A0A2X3GMF9_9LIST</name>
<keyword evidence="1" id="KW-0472">Membrane</keyword>
<organism evidence="2 3">
    <name type="scientific">Listeria fleischmannii subsp. fleischmannii</name>
    <dbReference type="NCBI Taxonomy" id="1671902"/>
    <lineage>
        <taxon>Bacteria</taxon>
        <taxon>Bacillati</taxon>
        <taxon>Bacillota</taxon>
        <taxon>Bacilli</taxon>
        <taxon>Bacillales</taxon>
        <taxon>Listeriaceae</taxon>
        <taxon>Listeria</taxon>
    </lineage>
</organism>
<dbReference type="Proteomes" id="UP000250257">
    <property type="component" value="Unassembled WGS sequence"/>
</dbReference>
<evidence type="ECO:0000256" key="1">
    <source>
        <dbReference type="SAM" id="Phobius"/>
    </source>
</evidence>
<dbReference type="AlphaFoldDB" id="A0A2X3GMF9"/>